<dbReference type="InterPro" id="IPR003593">
    <property type="entry name" value="AAA+_ATPase"/>
</dbReference>
<dbReference type="KEGG" id="pej:FYC62_13690"/>
<dbReference type="SMART" id="SM00382">
    <property type="entry name" value="AAA"/>
    <property type="match status" value="1"/>
</dbReference>
<dbReference type="RefSeq" id="WP_149075342.1">
    <property type="nucleotide sequence ID" value="NZ_CP043329.1"/>
</dbReference>
<evidence type="ECO:0000313" key="5">
    <source>
        <dbReference type="EMBL" id="QEK52589.1"/>
    </source>
</evidence>
<dbReference type="SUPFAM" id="SSF52540">
    <property type="entry name" value="P-loop containing nucleoside triphosphate hydrolases"/>
    <property type="match status" value="1"/>
</dbReference>
<dbReference type="AlphaFoldDB" id="A0A5C0VKD5"/>
<dbReference type="PROSITE" id="PS50893">
    <property type="entry name" value="ABC_TRANSPORTER_2"/>
    <property type="match status" value="1"/>
</dbReference>
<keyword evidence="3 5" id="KW-0067">ATP-binding</keyword>
<dbReference type="InterPro" id="IPR003439">
    <property type="entry name" value="ABC_transporter-like_ATP-bd"/>
</dbReference>
<sequence>MEIILNKVSRRFNREWIFKEINYTFSSGNAYALLGINGSGKSTLLQIISGSLAPSAGIISYKDNLGNPIEVDDIFNSVSIAAPYLELIEDFTLQEIIKFHFSFKKRFLHQSDDEVIAILNMVANKNKAVKYFSSGMKQRVKLALAFLSDTPILILDEPTSNLDEQGSNWYQEMIKSYTENRLVLIGSNQAQEYSFCKNQLYLADYK</sequence>
<accession>A0A5C0VKD5</accession>
<evidence type="ECO:0000313" key="6">
    <source>
        <dbReference type="Proteomes" id="UP000323653"/>
    </source>
</evidence>
<dbReference type="GO" id="GO:0005524">
    <property type="term" value="F:ATP binding"/>
    <property type="evidence" value="ECO:0007669"/>
    <property type="project" value="UniProtKB-KW"/>
</dbReference>
<dbReference type="Proteomes" id="UP000323653">
    <property type="component" value="Chromosome"/>
</dbReference>
<keyword evidence="1" id="KW-0813">Transport</keyword>
<name>A0A5C0VKD5_9SPHI</name>
<evidence type="ECO:0000256" key="2">
    <source>
        <dbReference type="ARBA" id="ARBA00022741"/>
    </source>
</evidence>
<dbReference type="InterPro" id="IPR027417">
    <property type="entry name" value="P-loop_NTPase"/>
</dbReference>
<dbReference type="InterPro" id="IPR017871">
    <property type="entry name" value="ABC_transporter-like_CS"/>
</dbReference>
<organism evidence="5 6">
    <name type="scientific">Pedobacter aquae</name>
    <dbReference type="NCBI Taxonomy" id="2605747"/>
    <lineage>
        <taxon>Bacteria</taxon>
        <taxon>Pseudomonadati</taxon>
        <taxon>Bacteroidota</taxon>
        <taxon>Sphingobacteriia</taxon>
        <taxon>Sphingobacteriales</taxon>
        <taxon>Sphingobacteriaceae</taxon>
        <taxon>Pedobacter</taxon>
    </lineage>
</organism>
<protein>
    <submittedName>
        <fullName evidence="5">ABC transporter ATP-binding protein</fullName>
    </submittedName>
</protein>
<dbReference type="Gene3D" id="3.40.50.300">
    <property type="entry name" value="P-loop containing nucleotide triphosphate hydrolases"/>
    <property type="match status" value="1"/>
</dbReference>
<dbReference type="Pfam" id="PF00005">
    <property type="entry name" value="ABC_tran"/>
    <property type="match status" value="1"/>
</dbReference>
<evidence type="ECO:0000256" key="3">
    <source>
        <dbReference type="ARBA" id="ARBA00022840"/>
    </source>
</evidence>
<evidence type="ECO:0000256" key="1">
    <source>
        <dbReference type="ARBA" id="ARBA00022448"/>
    </source>
</evidence>
<evidence type="ECO:0000259" key="4">
    <source>
        <dbReference type="PROSITE" id="PS50893"/>
    </source>
</evidence>
<gene>
    <name evidence="5" type="ORF">FYC62_13690</name>
</gene>
<dbReference type="InterPro" id="IPR051782">
    <property type="entry name" value="ABC_Transporter_VariousFunc"/>
</dbReference>
<keyword evidence="2" id="KW-0547">Nucleotide-binding</keyword>
<reference evidence="5 6" key="1">
    <citation type="submission" date="2019-08" db="EMBL/GenBank/DDBJ databases">
        <title>Pedobacter sp. nov., isolated from Han river, South Korea.</title>
        <authorList>
            <person name="Lee D.-H."/>
            <person name="Kim Y.-S."/>
            <person name="Hwang E.-M."/>
            <person name="Le Tran T.C."/>
            <person name="Cha C.-J."/>
        </authorList>
    </citation>
    <scope>NUCLEOTIDE SEQUENCE [LARGE SCALE GENOMIC DNA]</scope>
    <source>
        <strain evidence="5 6">CJ43</strain>
    </source>
</reference>
<feature type="domain" description="ABC transporter" evidence="4">
    <location>
        <begin position="3"/>
        <end position="205"/>
    </location>
</feature>
<dbReference type="PANTHER" id="PTHR42939:SF1">
    <property type="entry name" value="ABC TRANSPORTER ATP-BINDING PROTEIN ALBC-RELATED"/>
    <property type="match status" value="1"/>
</dbReference>
<dbReference type="GO" id="GO:0016887">
    <property type="term" value="F:ATP hydrolysis activity"/>
    <property type="evidence" value="ECO:0007669"/>
    <property type="project" value="InterPro"/>
</dbReference>
<dbReference type="EMBL" id="CP043329">
    <property type="protein sequence ID" value="QEK52589.1"/>
    <property type="molecule type" value="Genomic_DNA"/>
</dbReference>
<dbReference type="PANTHER" id="PTHR42939">
    <property type="entry name" value="ABC TRANSPORTER ATP-BINDING PROTEIN ALBC-RELATED"/>
    <property type="match status" value="1"/>
</dbReference>
<keyword evidence="6" id="KW-1185">Reference proteome</keyword>
<dbReference type="PROSITE" id="PS00211">
    <property type="entry name" value="ABC_TRANSPORTER_1"/>
    <property type="match status" value="1"/>
</dbReference>
<proteinExistence type="predicted"/>